<dbReference type="Gene3D" id="3.40.50.150">
    <property type="entry name" value="Vaccinia Virus protein VP39"/>
    <property type="match status" value="1"/>
</dbReference>
<evidence type="ECO:0000313" key="2">
    <source>
        <dbReference type="Proteomes" id="UP001596116"/>
    </source>
</evidence>
<gene>
    <name evidence="1" type="ORF">ACFMB1_02585</name>
</gene>
<protein>
    <submittedName>
        <fullName evidence="1">Methyltransferase domain-containing protein</fullName>
    </submittedName>
</protein>
<proteinExistence type="predicted"/>
<organism evidence="1 2">
    <name type="scientific">Hyphococcus aureus</name>
    <dbReference type="NCBI Taxonomy" id="2666033"/>
    <lineage>
        <taxon>Bacteria</taxon>
        <taxon>Pseudomonadati</taxon>
        <taxon>Pseudomonadota</taxon>
        <taxon>Alphaproteobacteria</taxon>
        <taxon>Parvularculales</taxon>
        <taxon>Parvularculaceae</taxon>
        <taxon>Hyphococcus</taxon>
    </lineage>
</organism>
<evidence type="ECO:0000313" key="1">
    <source>
        <dbReference type="EMBL" id="MFC6034411.1"/>
    </source>
</evidence>
<dbReference type="CDD" id="cd02440">
    <property type="entry name" value="AdoMet_MTases"/>
    <property type="match status" value="1"/>
</dbReference>
<dbReference type="RefSeq" id="WP_379880268.1">
    <property type="nucleotide sequence ID" value="NZ_JBHPON010000001.1"/>
</dbReference>
<dbReference type="SUPFAM" id="SSF53335">
    <property type="entry name" value="S-adenosyl-L-methionine-dependent methyltransferases"/>
    <property type="match status" value="1"/>
</dbReference>
<comment type="caution">
    <text evidence="1">The sequence shown here is derived from an EMBL/GenBank/DDBJ whole genome shotgun (WGS) entry which is preliminary data.</text>
</comment>
<keyword evidence="2" id="KW-1185">Reference proteome</keyword>
<accession>A0ABW1KR54</accession>
<dbReference type="Pfam" id="PF13489">
    <property type="entry name" value="Methyltransf_23"/>
    <property type="match status" value="1"/>
</dbReference>
<keyword evidence="1" id="KW-0489">Methyltransferase</keyword>
<reference evidence="1 2" key="1">
    <citation type="submission" date="2024-09" db="EMBL/GenBank/DDBJ databases">
        <authorList>
            <person name="Zhang Z.-H."/>
        </authorList>
    </citation>
    <scope>NUCLEOTIDE SEQUENCE [LARGE SCALE GENOMIC DNA]</scope>
    <source>
        <strain evidence="1 2">HHTR114</strain>
    </source>
</reference>
<keyword evidence="1" id="KW-0808">Transferase</keyword>
<dbReference type="GO" id="GO:0008168">
    <property type="term" value="F:methyltransferase activity"/>
    <property type="evidence" value="ECO:0007669"/>
    <property type="project" value="UniProtKB-KW"/>
</dbReference>
<dbReference type="InterPro" id="IPR029063">
    <property type="entry name" value="SAM-dependent_MTases_sf"/>
</dbReference>
<sequence>MTTGYHETRFAEDKRRNVVWGALWRSYFSKHIGPEDCVLDLGAGRGEFTNNVTAKRRIAIDMWPGFPELMASGVETIVGDIADLNAVADGSVDFAFASNVFEHVTQDHFAATLKGLKRVLSAKGRLTILQPNYRYAVREYFDDYTHIAIWSHVSIADFLEANGYEVVDIRPKFLPLTVKSRLPVHPFLIRSYLASPFKPLAKQMLIVAKPRREP</sequence>
<dbReference type="Proteomes" id="UP001596116">
    <property type="component" value="Unassembled WGS sequence"/>
</dbReference>
<name>A0ABW1KR54_9PROT</name>
<dbReference type="GO" id="GO:0032259">
    <property type="term" value="P:methylation"/>
    <property type="evidence" value="ECO:0007669"/>
    <property type="project" value="UniProtKB-KW"/>
</dbReference>
<dbReference type="EMBL" id="JBHPON010000001">
    <property type="protein sequence ID" value="MFC6034411.1"/>
    <property type="molecule type" value="Genomic_DNA"/>
</dbReference>